<dbReference type="CDD" id="cd16917">
    <property type="entry name" value="HATPase_UhpB-NarQ-NarX-like"/>
    <property type="match status" value="1"/>
</dbReference>
<dbReference type="InterPro" id="IPR011712">
    <property type="entry name" value="Sig_transdc_His_kin_sub3_dim/P"/>
</dbReference>
<comment type="caution">
    <text evidence="23">The sequence shown here is derived from an EMBL/GenBank/DDBJ whole genome shotgun (WGS) entry which is preliminary data.</text>
</comment>
<keyword evidence="6" id="KW-0004">4Fe-4S</keyword>
<dbReference type="SUPFAM" id="SSF63829">
    <property type="entry name" value="Calcium-dependent phosphotriesterase"/>
    <property type="match status" value="1"/>
</dbReference>
<dbReference type="Proteomes" id="UP001476282">
    <property type="component" value="Unassembled WGS sequence"/>
</dbReference>
<comment type="function">
    <text evidence="17">Member of the two-component regulatory system NreB/NreC involved in the control of dissimilatory nitrate/nitrite reduction in response to oxygen. NreB functions as a direct oxygen sensor histidine kinase which is autophosphorylated, in the absence of oxygen, probably at the conserved histidine residue, and transfers its phosphate group probably to a conserved aspartate residue of NreC. NreB/NreC activates the expression of the nitrate (narGHJI) and nitrite (nir) reductase operons, as well as the putative nitrate transporter gene narT.</text>
</comment>
<dbReference type="EC" id="2.7.13.3" evidence="4"/>
<feature type="compositionally biased region" description="Basic and acidic residues" evidence="19">
    <location>
        <begin position="894"/>
        <end position="904"/>
    </location>
</feature>
<dbReference type="SMART" id="SM00387">
    <property type="entry name" value="HATPase_c"/>
    <property type="match status" value="1"/>
</dbReference>
<evidence type="ECO:0000313" key="23">
    <source>
        <dbReference type="EMBL" id="GAA5482319.1"/>
    </source>
</evidence>
<evidence type="ECO:0000256" key="15">
    <source>
        <dbReference type="ARBA" id="ARBA00023012"/>
    </source>
</evidence>
<keyword evidence="24" id="KW-1185">Reference proteome</keyword>
<dbReference type="Gene3D" id="2.130.10.10">
    <property type="entry name" value="YVTN repeat-like/Quinoprotein amine dehydrogenase"/>
    <property type="match status" value="3"/>
</dbReference>
<keyword evidence="9" id="KW-0808">Transferase</keyword>
<dbReference type="Pfam" id="PF07495">
    <property type="entry name" value="Y_Y_Y"/>
    <property type="match status" value="1"/>
</dbReference>
<comment type="cofactor">
    <cofactor evidence="2">
        <name>[4Fe-4S] cluster</name>
        <dbReference type="ChEBI" id="CHEBI:49883"/>
    </cofactor>
</comment>
<evidence type="ECO:0000256" key="18">
    <source>
        <dbReference type="ARBA" id="ARBA00030800"/>
    </source>
</evidence>
<keyword evidence="21" id="KW-0732">Signal</keyword>
<keyword evidence="20" id="KW-0812">Transmembrane</keyword>
<dbReference type="InterPro" id="IPR013783">
    <property type="entry name" value="Ig-like_fold"/>
</dbReference>
<evidence type="ECO:0000256" key="14">
    <source>
        <dbReference type="ARBA" id="ARBA00023004"/>
    </source>
</evidence>
<dbReference type="InterPro" id="IPR005467">
    <property type="entry name" value="His_kinase_dom"/>
</dbReference>
<evidence type="ECO:0000256" key="21">
    <source>
        <dbReference type="SAM" id="SignalP"/>
    </source>
</evidence>
<dbReference type="Pfam" id="PF02518">
    <property type="entry name" value="HATPase_c"/>
    <property type="match status" value="1"/>
</dbReference>
<keyword evidence="14" id="KW-0408">Iron</keyword>
<evidence type="ECO:0000256" key="17">
    <source>
        <dbReference type="ARBA" id="ARBA00024827"/>
    </source>
</evidence>
<dbReference type="RefSeq" id="WP_353566464.1">
    <property type="nucleotide sequence ID" value="NZ_BAABRI010000007.1"/>
</dbReference>
<sequence>MVFRLLCCLFLLARSAMLGAEPEPDFLVKMWQSEDGLPGNVVRSLGQTPDGLLWVATAEGLARFDGLEFRLISGTGGYRGRRLGFFRVMTPADGSVWVSTFQGGLLKVSGDRMERCLEDQDEPNPPLVTHLIEYHGRIHFLRGETIYRLGKKAPEAVPRPDTALEAAIESEVTAQVRRGRSTAAPSLGRLACDDGSAWEIIDRSLFFHPADPRTPARVVEALERQVLVNDMLEDHEGNLWLASPVDGLVRVRQDRVMRLGRDTPLDDLAIRSAIQAHDGTWWIAGRSRGIERMRDGKVQHLELVEGGYDRPVSCLFEDRDEALWVASTDGSVFRWNGEGFDLPLRGNPSLSKVNAIAQTPDGLLWFAGGQGIASWDGTVATPYPVGLDDLPTECSTLAIGSDGEVFAGTIDGRVLRRVGARFKVDEVTPAATGRRISAIYPASSDELWVSTIGAGLFLKMGQKWHHFGADEGLPDDRLTALTVDGADTFWFGSLAGILRVSRPSLLRALDEPDRWAPWLTLDRSDGMATRECVGGSQPGSFRDQAGSIWFPTSNGLVGVSPGSLIVESTPPPVHFRSLEIDGQPVPIGQDIVQGGPGRVRLKFAFTGICLSSPEKVSYRVRLAGLDDTFQAVGNRGEMTYESVPPGRYRFDVIAINSDGVASPLPATISLRVRPFFWQTIWFGVLVGLVLAGIALLGGIDVTRRRLRRSLESLRLRGVLEKERSRISRDLHDDLGASLTELSILSALAAEKPDSKDLGQSLDTLSAKAREVVTALDEIVWATTPHEDSLRSLIEYLAAFAREFLGSARIPLHTEVERQVPDLVIGPRRRHNVFMATREALNNAVKYSRASGISLRISIEAETLLIEVRDDGVGFNPALTRTGNGLTNLRERLKDSGGDCRHESSPAKGTTVTITLPLPPA</sequence>
<keyword evidence="11" id="KW-0547">Nucleotide-binding</keyword>
<dbReference type="InterPro" id="IPR036890">
    <property type="entry name" value="HATPase_C_sf"/>
</dbReference>
<dbReference type="PROSITE" id="PS50109">
    <property type="entry name" value="HIS_KIN"/>
    <property type="match status" value="1"/>
</dbReference>
<evidence type="ECO:0000256" key="1">
    <source>
        <dbReference type="ARBA" id="ARBA00000085"/>
    </source>
</evidence>
<dbReference type="Gene3D" id="3.30.565.10">
    <property type="entry name" value="Histidine kinase-like ATPase, C-terminal domain"/>
    <property type="match status" value="1"/>
</dbReference>
<evidence type="ECO:0000256" key="9">
    <source>
        <dbReference type="ARBA" id="ARBA00022679"/>
    </source>
</evidence>
<feature type="region of interest" description="Disordered" evidence="19">
    <location>
        <begin position="894"/>
        <end position="920"/>
    </location>
</feature>
<dbReference type="InterPro" id="IPR011123">
    <property type="entry name" value="Y_Y_Y"/>
</dbReference>
<evidence type="ECO:0000259" key="22">
    <source>
        <dbReference type="PROSITE" id="PS50109"/>
    </source>
</evidence>
<dbReference type="Gene3D" id="1.20.5.1930">
    <property type="match status" value="1"/>
</dbReference>
<proteinExistence type="predicted"/>
<keyword evidence="15" id="KW-0902">Two-component regulatory system</keyword>
<evidence type="ECO:0000256" key="20">
    <source>
        <dbReference type="SAM" id="Phobius"/>
    </source>
</evidence>
<comment type="catalytic activity">
    <reaction evidence="1">
        <text>ATP + protein L-histidine = ADP + protein N-phospho-L-histidine.</text>
        <dbReference type="EC" id="2.7.13.3"/>
    </reaction>
</comment>
<evidence type="ECO:0000256" key="11">
    <source>
        <dbReference type="ARBA" id="ARBA00022741"/>
    </source>
</evidence>
<keyword evidence="7" id="KW-0963">Cytoplasm</keyword>
<dbReference type="InterPro" id="IPR004358">
    <property type="entry name" value="Sig_transdc_His_kin-like_C"/>
</dbReference>
<evidence type="ECO:0000256" key="16">
    <source>
        <dbReference type="ARBA" id="ARBA00023014"/>
    </source>
</evidence>
<dbReference type="PANTHER" id="PTHR24421">
    <property type="entry name" value="NITRATE/NITRITE SENSOR PROTEIN NARX-RELATED"/>
    <property type="match status" value="1"/>
</dbReference>
<keyword evidence="16" id="KW-0411">Iron-sulfur</keyword>
<dbReference type="PANTHER" id="PTHR24421:SF10">
    <property type="entry name" value="NITRATE_NITRITE SENSOR PROTEIN NARQ"/>
    <property type="match status" value="1"/>
</dbReference>
<dbReference type="InterPro" id="IPR050482">
    <property type="entry name" value="Sensor_HK_TwoCompSys"/>
</dbReference>
<feature type="domain" description="Histidine kinase" evidence="22">
    <location>
        <begin position="725"/>
        <end position="919"/>
    </location>
</feature>
<keyword evidence="12" id="KW-0418">Kinase</keyword>
<keyword evidence="8" id="KW-0597">Phosphoprotein</keyword>
<organism evidence="23 24">
    <name type="scientific">Haloferula sargassicola</name>
    <dbReference type="NCBI Taxonomy" id="490096"/>
    <lineage>
        <taxon>Bacteria</taxon>
        <taxon>Pseudomonadati</taxon>
        <taxon>Verrucomicrobiota</taxon>
        <taxon>Verrucomicrobiia</taxon>
        <taxon>Verrucomicrobiales</taxon>
        <taxon>Verrucomicrobiaceae</taxon>
        <taxon>Haloferula</taxon>
    </lineage>
</organism>
<dbReference type="EMBL" id="BAABRI010000007">
    <property type="protein sequence ID" value="GAA5482319.1"/>
    <property type="molecule type" value="Genomic_DNA"/>
</dbReference>
<feature type="chain" id="PRO_5046415158" description="Oxygen sensor histidine kinase NreB" evidence="21">
    <location>
        <begin position="21"/>
        <end position="920"/>
    </location>
</feature>
<keyword evidence="20" id="KW-0472">Membrane</keyword>
<gene>
    <name evidence="23" type="ORF">Hsar01_01537</name>
</gene>
<dbReference type="PRINTS" id="PR00344">
    <property type="entry name" value="BCTRLSENSOR"/>
</dbReference>
<evidence type="ECO:0000256" key="4">
    <source>
        <dbReference type="ARBA" id="ARBA00012438"/>
    </source>
</evidence>
<dbReference type="InterPro" id="IPR011110">
    <property type="entry name" value="Reg_prop"/>
</dbReference>
<evidence type="ECO:0000256" key="5">
    <source>
        <dbReference type="ARBA" id="ARBA00017322"/>
    </source>
</evidence>
<evidence type="ECO:0000256" key="10">
    <source>
        <dbReference type="ARBA" id="ARBA00022723"/>
    </source>
</evidence>
<evidence type="ECO:0000256" key="19">
    <source>
        <dbReference type="SAM" id="MobiDB-lite"/>
    </source>
</evidence>
<feature type="transmembrane region" description="Helical" evidence="20">
    <location>
        <begin position="675"/>
        <end position="699"/>
    </location>
</feature>
<dbReference type="Pfam" id="PF07494">
    <property type="entry name" value="Reg_prop"/>
    <property type="match status" value="1"/>
</dbReference>
<dbReference type="SUPFAM" id="SSF55874">
    <property type="entry name" value="ATPase domain of HSP90 chaperone/DNA topoisomerase II/histidine kinase"/>
    <property type="match status" value="1"/>
</dbReference>
<evidence type="ECO:0000256" key="2">
    <source>
        <dbReference type="ARBA" id="ARBA00001966"/>
    </source>
</evidence>
<keyword evidence="13" id="KW-0067">ATP-binding</keyword>
<reference evidence="23 24" key="1">
    <citation type="submission" date="2024-02" db="EMBL/GenBank/DDBJ databases">
        <title>Haloferula sargassicola NBRC 104335.</title>
        <authorList>
            <person name="Ichikawa N."/>
            <person name="Katano-Makiyama Y."/>
            <person name="Hidaka K."/>
        </authorList>
    </citation>
    <scope>NUCLEOTIDE SEQUENCE [LARGE SCALE GENOMIC DNA]</scope>
    <source>
        <strain evidence="23 24">NBRC 104335</strain>
    </source>
</reference>
<evidence type="ECO:0000313" key="24">
    <source>
        <dbReference type="Proteomes" id="UP001476282"/>
    </source>
</evidence>
<keyword evidence="10" id="KW-0479">Metal-binding</keyword>
<name>A0ABP9ULX9_9BACT</name>
<evidence type="ECO:0000256" key="7">
    <source>
        <dbReference type="ARBA" id="ARBA00022490"/>
    </source>
</evidence>
<feature type="signal peptide" evidence="21">
    <location>
        <begin position="1"/>
        <end position="20"/>
    </location>
</feature>
<dbReference type="InterPro" id="IPR003594">
    <property type="entry name" value="HATPase_dom"/>
</dbReference>
<keyword evidence="20" id="KW-1133">Transmembrane helix</keyword>
<accession>A0ABP9ULX9</accession>
<comment type="subcellular location">
    <subcellularLocation>
        <location evidence="3">Cytoplasm</location>
    </subcellularLocation>
</comment>
<evidence type="ECO:0000256" key="12">
    <source>
        <dbReference type="ARBA" id="ARBA00022777"/>
    </source>
</evidence>
<evidence type="ECO:0000256" key="6">
    <source>
        <dbReference type="ARBA" id="ARBA00022485"/>
    </source>
</evidence>
<dbReference type="InterPro" id="IPR015943">
    <property type="entry name" value="WD40/YVTN_repeat-like_dom_sf"/>
</dbReference>
<dbReference type="Gene3D" id="2.60.40.10">
    <property type="entry name" value="Immunoglobulins"/>
    <property type="match status" value="1"/>
</dbReference>
<evidence type="ECO:0000256" key="3">
    <source>
        <dbReference type="ARBA" id="ARBA00004496"/>
    </source>
</evidence>
<evidence type="ECO:0000256" key="13">
    <source>
        <dbReference type="ARBA" id="ARBA00022840"/>
    </source>
</evidence>
<dbReference type="Pfam" id="PF07730">
    <property type="entry name" value="HisKA_3"/>
    <property type="match status" value="1"/>
</dbReference>
<protein>
    <recommendedName>
        <fullName evidence="5">Oxygen sensor histidine kinase NreB</fullName>
        <ecNumber evidence="4">2.7.13.3</ecNumber>
    </recommendedName>
    <alternativeName>
        <fullName evidence="18">Nitrogen regulation protein B</fullName>
    </alternativeName>
</protein>
<evidence type="ECO:0000256" key="8">
    <source>
        <dbReference type="ARBA" id="ARBA00022553"/>
    </source>
</evidence>